<dbReference type="AlphaFoldDB" id="A0A7J5Z996"/>
<dbReference type="Pfam" id="PF13202">
    <property type="entry name" value="EF-hand_5"/>
    <property type="match status" value="2"/>
</dbReference>
<evidence type="ECO:0000259" key="3">
    <source>
        <dbReference type="PROSITE" id="PS50222"/>
    </source>
</evidence>
<organism evidence="4 5">
    <name type="scientific">Dissostichus mawsoni</name>
    <name type="common">Antarctic cod</name>
    <dbReference type="NCBI Taxonomy" id="36200"/>
    <lineage>
        <taxon>Eukaryota</taxon>
        <taxon>Metazoa</taxon>
        <taxon>Chordata</taxon>
        <taxon>Craniata</taxon>
        <taxon>Vertebrata</taxon>
        <taxon>Euteleostomi</taxon>
        <taxon>Actinopterygii</taxon>
        <taxon>Neopterygii</taxon>
        <taxon>Teleostei</taxon>
        <taxon>Neoteleostei</taxon>
        <taxon>Acanthomorphata</taxon>
        <taxon>Eupercaria</taxon>
        <taxon>Perciformes</taxon>
        <taxon>Notothenioidei</taxon>
        <taxon>Nototheniidae</taxon>
        <taxon>Dissostichus</taxon>
    </lineage>
</organism>
<dbReference type="PROSITE" id="PS00018">
    <property type="entry name" value="EF_HAND_1"/>
    <property type="match status" value="2"/>
</dbReference>
<dbReference type="Proteomes" id="UP000518266">
    <property type="component" value="Unassembled WGS sequence"/>
</dbReference>
<evidence type="ECO:0000313" key="4">
    <source>
        <dbReference type="EMBL" id="KAF3858374.1"/>
    </source>
</evidence>
<dbReference type="Gene3D" id="1.10.238.10">
    <property type="entry name" value="EF-hand"/>
    <property type="match status" value="2"/>
</dbReference>
<comment type="caution">
    <text evidence="4">The sequence shown here is derived from an EMBL/GenBank/DDBJ whole genome shotgun (WGS) entry which is preliminary data.</text>
</comment>
<keyword evidence="5" id="KW-1185">Reference proteome</keyword>
<gene>
    <name evidence="4" type="ORF">F7725_011575</name>
</gene>
<dbReference type="OrthoDB" id="270584at2759"/>
<protein>
    <recommendedName>
        <fullName evidence="3">EF-hand domain-containing protein</fullName>
    </recommendedName>
</protein>
<reference evidence="4 5" key="1">
    <citation type="submission" date="2020-03" db="EMBL/GenBank/DDBJ databases">
        <title>Dissostichus mawsoni Genome sequencing and assembly.</title>
        <authorList>
            <person name="Park H."/>
        </authorList>
    </citation>
    <scope>NUCLEOTIDE SEQUENCE [LARGE SCALE GENOMIC DNA]</scope>
    <source>
        <strain evidence="4">DM0001</strain>
        <tissue evidence="4">Muscle</tissue>
    </source>
</reference>
<dbReference type="SUPFAM" id="SSF47473">
    <property type="entry name" value="EF-hand"/>
    <property type="match status" value="1"/>
</dbReference>
<dbReference type="PROSITE" id="PS50222">
    <property type="entry name" value="EF_HAND_2"/>
    <property type="match status" value="2"/>
</dbReference>
<dbReference type="SMART" id="SM00054">
    <property type="entry name" value="EFh"/>
    <property type="match status" value="2"/>
</dbReference>
<dbReference type="EMBL" id="JAAKFY010000004">
    <property type="protein sequence ID" value="KAF3858374.1"/>
    <property type="molecule type" value="Genomic_DNA"/>
</dbReference>
<dbReference type="CDD" id="cd00051">
    <property type="entry name" value="EFh"/>
    <property type="match status" value="1"/>
</dbReference>
<sequence>MTAEPAARLDCCSLISSTMYPTIRTLLLSNAHCWDADSKRSCQDLFEKLDANKDGRVDVAELRAGLKAMGIFRQGAAQFSNYLKEHEKKLRLTFKSLDRNNDGRIDASEIQQSLAELGLDISKENALKYYRGLAFTSIHCNIFI</sequence>
<keyword evidence="1" id="KW-0479">Metal-binding</keyword>
<dbReference type="InterPro" id="IPR018247">
    <property type="entry name" value="EF_Hand_1_Ca_BS"/>
</dbReference>
<accession>A0A7J5Z996</accession>
<dbReference type="InterPro" id="IPR011992">
    <property type="entry name" value="EF-hand-dom_pair"/>
</dbReference>
<dbReference type="GO" id="GO:0005509">
    <property type="term" value="F:calcium ion binding"/>
    <property type="evidence" value="ECO:0007669"/>
    <property type="project" value="InterPro"/>
</dbReference>
<proteinExistence type="predicted"/>
<evidence type="ECO:0000313" key="5">
    <source>
        <dbReference type="Proteomes" id="UP000518266"/>
    </source>
</evidence>
<keyword evidence="2" id="KW-0106">Calcium</keyword>
<evidence type="ECO:0000256" key="2">
    <source>
        <dbReference type="ARBA" id="ARBA00022837"/>
    </source>
</evidence>
<feature type="domain" description="EF-hand" evidence="3">
    <location>
        <begin position="85"/>
        <end position="120"/>
    </location>
</feature>
<feature type="domain" description="EF-hand" evidence="3">
    <location>
        <begin position="37"/>
        <end position="72"/>
    </location>
</feature>
<dbReference type="InterPro" id="IPR002048">
    <property type="entry name" value="EF_hand_dom"/>
</dbReference>
<evidence type="ECO:0000256" key="1">
    <source>
        <dbReference type="ARBA" id="ARBA00022723"/>
    </source>
</evidence>
<name>A0A7J5Z996_DISMA</name>